<reference evidence="3" key="1">
    <citation type="journal article" date="2019" name="Int. J. Syst. Evol. Microbiol.">
        <title>The Global Catalogue of Microorganisms (GCM) 10K type strain sequencing project: providing services to taxonomists for standard genome sequencing and annotation.</title>
        <authorList>
            <consortium name="The Broad Institute Genomics Platform"/>
            <consortium name="The Broad Institute Genome Sequencing Center for Infectious Disease"/>
            <person name="Wu L."/>
            <person name="Ma J."/>
        </authorList>
    </citation>
    <scope>NUCLEOTIDE SEQUENCE [LARGE SCALE GENOMIC DNA]</scope>
    <source>
        <strain evidence="3">JCM 17498</strain>
    </source>
</reference>
<gene>
    <name evidence="2" type="ORF">GCM10022268_07610</name>
</gene>
<evidence type="ECO:0000313" key="2">
    <source>
        <dbReference type="EMBL" id="GAA3699992.1"/>
    </source>
</evidence>
<sequence length="301" mass="30982">MRRAAAALAGVAVMAGCVGPGPGPGPVAQAPVGHPRELPRPVPAATPPRIEGAAIQGGLVRGIARPGATLMLDGRPVPVAADGRFILGFDRDAGPAALLVQRYRDPAGTMLATEIMLTVAPRAWRIERVDAPYRAGKTDAEFAAARPAELAQIVAARALVTDAAGWRQPLRWPATGRQSGWFGAQRVYQGKPGSYHSGADIAVPTGTPVLAPADGVVILAAARPFTLEGNLLMIDHGSGLNSAILHLSRIDVAVGDHVRQGQPVARSGATGRATGPHVHWGLQWMGAKLDPLLVAGVGPAG</sequence>
<dbReference type="Pfam" id="PF01551">
    <property type="entry name" value="Peptidase_M23"/>
    <property type="match status" value="1"/>
</dbReference>
<dbReference type="EMBL" id="BAABBF010000002">
    <property type="protein sequence ID" value="GAA3699992.1"/>
    <property type="molecule type" value="Genomic_DNA"/>
</dbReference>
<dbReference type="RefSeq" id="WP_344692068.1">
    <property type="nucleotide sequence ID" value="NZ_BAABBF010000002.1"/>
</dbReference>
<keyword evidence="3" id="KW-1185">Reference proteome</keyword>
<dbReference type="InterPro" id="IPR016047">
    <property type="entry name" value="M23ase_b-sheet_dom"/>
</dbReference>
<dbReference type="Gene3D" id="2.70.70.10">
    <property type="entry name" value="Glucose Permease (Domain IIA)"/>
    <property type="match status" value="1"/>
</dbReference>
<dbReference type="SUPFAM" id="SSF51261">
    <property type="entry name" value="Duplicated hybrid motif"/>
    <property type="match status" value="1"/>
</dbReference>
<dbReference type="CDD" id="cd12797">
    <property type="entry name" value="M23_peptidase"/>
    <property type="match status" value="1"/>
</dbReference>
<name>A0ABP7D5R1_9SPHN</name>
<dbReference type="Proteomes" id="UP001500523">
    <property type="component" value="Unassembled WGS sequence"/>
</dbReference>
<dbReference type="PROSITE" id="PS51257">
    <property type="entry name" value="PROKAR_LIPOPROTEIN"/>
    <property type="match status" value="1"/>
</dbReference>
<dbReference type="PANTHER" id="PTHR21666:SF285">
    <property type="entry name" value="M23 FAMILY METALLOPEPTIDASE"/>
    <property type="match status" value="1"/>
</dbReference>
<protein>
    <submittedName>
        <fullName evidence="2">M23 family metallopeptidase</fullName>
    </submittedName>
</protein>
<organism evidence="2 3">
    <name type="scientific">Sphingomonas cynarae</name>
    <dbReference type="NCBI Taxonomy" id="930197"/>
    <lineage>
        <taxon>Bacteria</taxon>
        <taxon>Pseudomonadati</taxon>
        <taxon>Pseudomonadota</taxon>
        <taxon>Alphaproteobacteria</taxon>
        <taxon>Sphingomonadales</taxon>
        <taxon>Sphingomonadaceae</taxon>
        <taxon>Sphingomonas</taxon>
    </lineage>
</organism>
<evidence type="ECO:0000313" key="3">
    <source>
        <dbReference type="Proteomes" id="UP001500523"/>
    </source>
</evidence>
<proteinExistence type="predicted"/>
<dbReference type="InterPro" id="IPR050570">
    <property type="entry name" value="Cell_wall_metabolism_enzyme"/>
</dbReference>
<evidence type="ECO:0000259" key="1">
    <source>
        <dbReference type="Pfam" id="PF01551"/>
    </source>
</evidence>
<dbReference type="InterPro" id="IPR011055">
    <property type="entry name" value="Dup_hybrid_motif"/>
</dbReference>
<comment type="caution">
    <text evidence="2">The sequence shown here is derived from an EMBL/GenBank/DDBJ whole genome shotgun (WGS) entry which is preliminary data.</text>
</comment>
<feature type="domain" description="M23ase beta-sheet core" evidence="1">
    <location>
        <begin position="195"/>
        <end position="291"/>
    </location>
</feature>
<accession>A0ABP7D5R1</accession>
<dbReference type="PANTHER" id="PTHR21666">
    <property type="entry name" value="PEPTIDASE-RELATED"/>
    <property type="match status" value="1"/>
</dbReference>